<dbReference type="Proteomes" id="UP000663873">
    <property type="component" value="Unassembled WGS sequence"/>
</dbReference>
<keyword evidence="3" id="KW-1185">Reference proteome</keyword>
<feature type="coiled-coil region" evidence="1">
    <location>
        <begin position="66"/>
        <end position="114"/>
    </location>
</feature>
<comment type="caution">
    <text evidence="2">The sequence shown here is derived from an EMBL/GenBank/DDBJ whole genome shotgun (WGS) entry which is preliminary data.</text>
</comment>
<dbReference type="EMBL" id="CAJOBP010007048">
    <property type="protein sequence ID" value="CAF4506322.1"/>
    <property type="molecule type" value="Genomic_DNA"/>
</dbReference>
<evidence type="ECO:0000313" key="2">
    <source>
        <dbReference type="EMBL" id="CAF4506322.1"/>
    </source>
</evidence>
<name>A0A820VSC5_9BILA</name>
<organism evidence="2 3">
    <name type="scientific">Rotaria socialis</name>
    <dbReference type="NCBI Taxonomy" id="392032"/>
    <lineage>
        <taxon>Eukaryota</taxon>
        <taxon>Metazoa</taxon>
        <taxon>Spiralia</taxon>
        <taxon>Gnathifera</taxon>
        <taxon>Rotifera</taxon>
        <taxon>Eurotatoria</taxon>
        <taxon>Bdelloidea</taxon>
        <taxon>Philodinida</taxon>
        <taxon>Philodinidae</taxon>
        <taxon>Rotaria</taxon>
    </lineage>
</organism>
<keyword evidence="1" id="KW-0175">Coiled coil</keyword>
<feature type="non-terminal residue" evidence="2">
    <location>
        <position position="128"/>
    </location>
</feature>
<evidence type="ECO:0000256" key="1">
    <source>
        <dbReference type="SAM" id="Coils"/>
    </source>
</evidence>
<sequence>MEVSAAVNFKARLQRLIAYQDVFARNHLLAQRSCDQEFSAFLKFHNELRRKYGELRTYSEQMDRYIEQYRTELSRKDKKIQSQSSQILRLTQHNKRSNERLNELQRCLDQIKGTLTGQNAFDQLRDIL</sequence>
<protein>
    <submittedName>
        <fullName evidence="2">Uncharacterized protein</fullName>
    </submittedName>
</protein>
<dbReference type="AlphaFoldDB" id="A0A820VSC5"/>
<gene>
    <name evidence="2" type="ORF">UJA718_LOCUS26687</name>
</gene>
<reference evidence="2" key="1">
    <citation type="submission" date="2021-02" db="EMBL/GenBank/DDBJ databases">
        <authorList>
            <person name="Nowell W R."/>
        </authorList>
    </citation>
    <scope>NUCLEOTIDE SEQUENCE</scope>
</reference>
<proteinExistence type="predicted"/>
<accession>A0A820VSC5</accession>
<evidence type="ECO:0000313" key="3">
    <source>
        <dbReference type="Proteomes" id="UP000663873"/>
    </source>
</evidence>